<reference evidence="2" key="3">
    <citation type="submission" date="2015-02" db="UniProtKB">
        <authorList>
            <consortium name="EnsemblProtists"/>
        </authorList>
    </citation>
    <scope>IDENTIFICATION</scope>
    <source>
        <strain evidence="2">DAOM BR144</strain>
    </source>
</reference>
<dbReference type="STRING" id="431595.K3WTB3"/>
<dbReference type="VEuPathDB" id="FungiDB:PYU1_G008191"/>
<feature type="domain" description="LicD/FKTN/FKRP nucleotidyltransferase" evidence="1">
    <location>
        <begin position="60"/>
        <end position="147"/>
    </location>
</feature>
<sequence>AKTRDSTDEVDRTLESKLCETIQVHHIETEFYKPEKCFSRTDIQKIILELVWTISDVFVKHHIEYWLDSGTLLGSFREKTVIPYDNDADVGIAEDAYFRLRDEKFDIPPGYELHVFEAKHHKRGNRDAAIPCRLIHTTSGMYVDIFVFVDSKTLENQPMFGPIPSVSFGRCHHCSRRPSGKEFKIPKSWVYPLQLCEFGGRSVTCPARPTYYLRYLFGPNYMTPYRKRPL</sequence>
<dbReference type="EMBL" id="GL376619">
    <property type="status" value="NOT_ANNOTATED_CDS"/>
    <property type="molecule type" value="Genomic_DNA"/>
</dbReference>
<reference evidence="3" key="1">
    <citation type="journal article" date="2010" name="Genome Biol.">
        <title>Genome sequence of the necrotrophic plant pathogen Pythium ultimum reveals original pathogenicity mechanisms and effector repertoire.</title>
        <authorList>
            <person name="Levesque C.A."/>
            <person name="Brouwer H."/>
            <person name="Cano L."/>
            <person name="Hamilton J.P."/>
            <person name="Holt C."/>
            <person name="Huitema E."/>
            <person name="Raffaele S."/>
            <person name="Robideau G.P."/>
            <person name="Thines M."/>
            <person name="Win J."/>
            <person name="Zerillo M.M."/>
            <person name="Beakes G.W."/>
            <person name="Boore J.L."/>
            <person name="Busam D."/>
            <person name="Dumas B."/>
            <person name="Ferriera S."/>
            <person name="Fuerstenberg S.I."/>
            <person name="Gachon C.M."/>
            <person name="Gaulin E."/>
            <person name="Govers F."/>
            <person name="Grenville-Briggs L."/>
            <person name="Horner N."/>
            <person name="Hostetler J."/>
            <person name="Jiang R.H."/>
            <person name="Johnson J."/>
            <person name="Krajaejun T."/>
            <person name="Lin H."/>
            <person name="Meijer H.J."/>
            <person name="Moore B."/>
            <person name="Morris P."/>
            <person name="Phuntmart V."/>
            <person name="Puiu D."/>
            <person name="Shetty J."/>
            <person name="Stajich J.E."/>
            <person name="Tripathy S."/>
            <person name="Wawra S."/>
            <person name="van West P."/>
            <person name="Whitty B.R."/>
            <person name="Coutinho P.M."/>
            <person name="Henrissat B."/>
            <person name="Martin F."/>
            <person name="Thomas P.D."/>
            <person name="Tyler B.M."/>
            <person name="De Vries R.P."/>
            <person name="Kamoun S."/>
            <person name="Yandell M."/>
            <person name="Tisserat N."/>
            <person name="Buell C.R."/>
        </authorList>
    </citation>
    <scope>NUCLEOTIDE SEQUENCE</scope>
    <source>
        <strain evidence="3">DAOM:BR144</strain>
    </source>
</reference>
<accession>K3WTB3</accession>
<evidence type="ECO:0000313" key="2">
    <source>
        <dbReference type="EnsemblProtists" id="PYU1_T008207"/>
    </source>
</evidence>
<keyword evidence="3" id="KW-1185">Reference proteome</keyword>
<evidence type="ECO:0000313" key="3">
    <source>
        <dbReference type="Proteomes" id="UP000019132"/>
    </source>
</evidence>
<dbReference type="GO" id="GO:0009100">
    <property type="term" value="P:glycoprotein metabolic process"/>
    <property type="evidence" value="ECO:0007669"/>
    <property type="project" value="UniProtKB-ARBA"/>
</dbReference>
<dbReference type="InterPro" id="IPR007074">
    <property type="entry name" value="LicD/FKTN/FKRP_NTP_transf"/>
</dbReference>
<reference evidence="3" key="2">
    <citation type="submission" date="2010-04" db="EMBL/GenBank/DDBJ databases">
        <authorList>
            <person name="Buell R."/>
            <person name="Hamilton J."/>
            <person name="Hostetler J."/>
        </authorList>
    </citation>
    <scope>NUCLEOTIDE SEQUENCE [LARGE SCALE GENOMIC DNA]</scope>
    <source>
        <strain evidence="3">DAOM:BR144</strain>
    </source>
</reference>
<evidence type="ECO:0000259" key="1">
    <source>
        <dbReference type="Pfam" id="PF04991"/>
    </source>
</evidence>
<protein>
    <recommendedName>
        <fullName evidence="1">LicD/FKTN/FKRP nucleotidyltransferase domain-containing protein</fullName>
    </recommendedName>
</protein>
<dbReference type="HOGENOM" id="CLU_080041_1_0_1"/>
<dbReference type="PANTHER" id="PTHR43404">
    <property type="entry name" value="LIPOPOLYSACCHARIDE CHOLINEPHOSPHOTRANSFERASE LICD"/>
    <property type="match status" value="1"/>
</dbReference>
<dbReference type="InterPro" id="IPR052942">
    <property type="entry name" value="LPS_cholinephosphotransferase"/>
</dbReference>
<dbReference type="AlphaFoldDB" id="K3WTB3"/>
<dbReference type="Pfam" id="PF04991">
    <property type="entry name" value="LicD"/>
    <property type="match status" value="1"/>
</dbReference>
<proteinExistence type="predicted"/>
<dbReference type="eggNOG" id="ENOG502SD1A">
    <property type="taxonomic scope" value="Eukaryota"/>
</dbReference>
<dbReference type="PANTHER" id="PTHR43404:SF1">
    <property type="entry name" value="MNN4P"/>
    <property type="match status" value="1"/>
</dbReference>
<dbReference type="EnsemblProtists" id="PYU1_T008207">
    <property type="protein sequence ID" value="PYU1_T008207"/>
    <property type="gene ID" value="PYU1_G008191"/>
</dbReference>
<dbReference type="OMA" id="VPRDWIY"/>
<dbReference type="Proteomes" id="UP000019132">
    <property type="component" value="Unassembled WGS sequence"/>
</dbReference>
<name>K3WTB3_GLOUD</name>
<organism evidence="2 3">
    <name type="scientific">Globisporangium ultimum (strain ATCC 200006 / CBS 805.95 / DAOM BR144)</name>
    <name type="common">Pythium ultimum</name>
    <dbReference type="NCBI Taxonomy" id="431595"/>
    <lineage>
        <taxon>Eukaryota</taxon>
        <taxon>Sar</taxon>
        <taxon>Stramenopiles</taxon>
        <taxon>Oomycota</taxon>
        <taxon>Peronosporomycetes</taxon>
        <taxon>Pythiales</taxon>
        <taxon>Pythiaceae</taxon>
        <taxon>Globisporangium</taxon>
    </lineage>
</organism>
<dbReference type="InParanoid" id="K3WTB3"/>